<name>A0A3G9JMS3_9FIRM</name>
<dbReference type="GO" id="GO:0005524">
    <property type="term" value="F:ATP binding"/>
    <property type="evidence" value="ECO:0007669"/>
    <property type="project" value="UniProtKB-KW"/>
</dbReference>
<protein>
    <recommendedName>
        <fullName evidence="15">ABC transporter</fullName>
    </recommendedName>
</protein>
<dbReference type="CDD" id="cd18548">
    <property type="entry name" value="ABC_6TM_Tm287_like"/>
    <property type="match status" value="1"/>
</dbReference>
<dbReference type="SUPFAM" id="SSF52540">
    <property type="entry name" value="P-loop containing nucleoside triphosphate hydrolases"/>
    <property type="match status" value="1"/>
</dbReference>
<proteinExistence type="predicted"/>
<feature type="transmembrane region" description="Helical" evidence="10">
    <location>
        <begin position="583"/>
        <end position="602"/>
    </location>
</feature>
<dbReference type="SMART" id="SM00382">
    <property type="entry name" value="AAA"/>
    <property type="match status" value="1"/>
</dbReference>
<evidence type="ECO:0000313" key="14">
    <source>
        <dbReference type="Proteomes" id="UP000268059"/>
    </source>
</evidence>
<dbReference type="GO" id="GO:0016887">
    <property type="term" value="F:ATP hydrolysis activity"/>
    <property type="evidence" value="ECO:0007669"/>
    <property type="project" value="InterPro"/>
</dbReference>
<feature type="transmembrane region" description="Helical" evidence="10">
    <location>
        <begin position="508"/>
        <end position="530"/>
    </location>
</feature>
<keyword evidence="6" id="KW-0067">ATP-binding</keyword>
<dbReference type="PANTHER" id="PTHR43394">
    <property type="entry name" value="ATP-DEPENDENT PERMEASE MDL1, MITOCHONDRIAL"/>
    <property type="match status" value="1"/>
</dbReference>
<dbReference type="InterPro" id="IPR027417">
    <property type="entry name" value="P-loop_NTPase"/>
</dbReference>
<feature type="transmembrane region" description="Helical" evidence="10">
    <location>
        <begin position="608"/>
        <end position="630"/>
    </location>
</feature>
<sequence length="1034" mass="113587">MLKLRKYFARYWFLFLLALVCIFGQAQSELALPDYMSDIVSNGIQAGGFDNAVAEALSPTTYKHLMTLSTKAHQKVIKDSYTYTKAKDVSKDLKKKFPKAKDLYVLKKDANEDKLNKAMIKGMLIAESLSSDNKKSESFKKMQKKMNTAVEKATSSYNKGLQKFNDGKKKYEDGVKKIKKAEDGYKKGLAGYNKGMAGYKKGLAGYNKGVASLKMGEEKYNQGVTKMKAGEAKYQQGVAKYNAGYQKYQQGVAGYNNGVKQYNQLKAAYTKLAQAQTSYQALQKQMATADEATKAKLSGQAEALKKTLDNPQSKKVLAQGASLKTMKSKLEASKKQLDKVKVQMATGKAQLDKVGKQMQTGKAQLAKAKVQIDQGKAKLASAKAKLDAGKKQLDAAKVKLDKAKTALPKGKAQLAKAKKQIDKAQKKIDDGGKKINEMQTAANNGDMFYFIDQMDAKTKNKIFKSIDKQMKTMGESTMNIAGGQAVKSEYKRLGADTDQIQNDYIFKAGMKMVVIALLGAIVTIVAALFASKIGAGVARDLRLALFKKVESFSNEEMDRFSTASLITRSTNDITQIQQVTVMFIRMVCYAPILGFGAVTHAIESSVSMTWVIGVVILIILGILAVTFSIAMPKFKIIQQLIDKLNLSMRENLSGVLVIRAFGNEKESEKRFDQSNTNLTKVNLFVNRVMASLMPIMMFIMNALTLVIIYVGSKQIDLGKIQIGEMMAFLQYGIMIIMAFLFIAMIGIMLPRASVSANRIAEVLNTTPAIVEKATPVPFDDNEKGRIVFDDVTFTYPGASEPALEHISFVAKPGQTTAFIGSTGSGKSTLINLIPRFYDVTSGQVSVDGVNVKDSSLHELRERIGVVPQKGVLFSGTVTSNITYGAPNATEEDIAEAVRISQSEEFISHLEKGMNTEIAQGGTNVSGGQRQRLAIARALAKKPEILIFDDSFSALDFKTDAKLRHELTKMSAKTKNTVLIVGQRIASIMDADQIIVLDEGRIVGRGTHKELLQSCEVYKEIAYSQLSKEELENER</sequence>
<evidence type="ECO:0000259" key="11">
    <source>
        <dbReference type="PROSITE" id="PS50893"/>
    </source>
</evidence>
<dbReference type="Gene3D" id="1.20.120.330">
    <property type="entry name" value="Nucleotidyltransferases domain 2"/>
    <property type="match status" value="1"/>
</dbReference>
<evidence type="ECO:0000259" key="12">
    <source>
        <dbReference type="PROSITE" id="PS50929"/>
    </source>
</evidence>
<organism evidence="13 14">
    <name type="scientific">Intestinibaculum porci</name>
    <dbReference type="NCBI Taxonomy" id="2487118"/>
    <lineage>
        <taxon>Bacteria</taxon>
        <taxon>Bacillati</taxon>
        <taxon>Bacillota</taxon>
        <taxon>Erysipelotrichia</taxon>
        <taxon>Erysipelotrichales</taxon>
        <taxon>Erysipelotrichaceae</taxon>
        <taxon>Intestinibaculum</taxon>
    </lineage>
</organism>
<dbReference type="FunFam" id="3.40.50.300:FF:000854">
    <property type="entry name" value="Multidrug ABC transporter ATP-binding protein"/>
    <property type="match status" value="1"/>
</dbReference>
<dbReference type="PANTHER" id="PTHR43394:SF1">
    <property type="entry name" value="ATP-BINDING CASSETTE SUB-FAMILY B MEMBER 10, MITOCHONDRIAL"/>
    <property type="match status" value="1"/>
</dbReference>
<evidence type="ECO:0000256" key="8">
    <source>
        <dbReference type="ARBA" id="ARBA00023136"/>
    </source>
</evidence>
<dbReference type="InterPro" id="IPR003593">
    <property type="entry name" value="AAA+_ATPase"/>
</dbReference>
<gene>
    <name evidence="13" type="ORF">SG0102_12370</name>
</gene>
<keyword evidence="8 10" id="KW-0472">Membrane</keyword>
<reference evidence="13 14" key="1">
    <citation type="submission" date="2018-11" db="EMBL/GenBank/DDBJ databases">
        <title>Novel Erysipelotrichaceae bacterium isolated from small intestine of a swine.</title>
        <authorList>
            <person name="Kim J.S."/>
            <person name="Choe H."/>
            <person name="Lee Y.R."/>
            <person name="Kim K.M."/>
            <person name="Park D.S."/>
        </authorList>
    </citation>
    <scope>NUCLEOTIDE SEQUENCE [LARGE SCALE GENOMIC DNA]</scope>
    <source>
        <strain evidence="13 14">SG0102</strain>
    </source>
</reference>
<dbReference type="Gene3D" id="1.20.1560.10">
    <property type="entry name" value="ABC transporter type 1, transmembrane domain"/>
    <property type="match status" value="1"/>
</dbReference>
<keyword evidence="9" id="KW-0175">Coiled coil</keyword>
<dbReference type="PROSITE" id="PS50893">
    <property type="entry name" value="ABC_TRANSPORTER_2"/>
    <property type="match status" value="1"/>
</dbReference>
<dbReference type="Pfam" id="PF00005">
    <property type="entry name" value="ABC_tran"/>
    <property type="match status" value="1"/>
</dbReference>
<evidence type="ECO:0000256" key="5">
    <source>
        <dbReference type="ARBA" id="ARBA00022741"/>
    </source>
</evidence>
<dbReference type="InterPro" id="IPR036640">
    <property type="entry name" value="ABC1_TM_sf"/>
</dbReference>
<evidence type="ECO:0000256" key="3">
    <source>
        <dbReference type="ARBA" id="ARBA00022475"/>
    </source>
</evidence>
<dbReference type="Proteomes" id="UP000268059">
    <property type="component" value="Chromosome"/>
</dbReference>
<evidence type="ECO:0008006" key="15">
    <source>
        <dbReference type="Google" id="ProtNLM"/>
    </source>
</evidence>
<dbReference type="EMBL" id="AP019309">
    <property type="protein sequence ID" value="BBH26303.1"/>
    <property type="molecule type" value="Genomic_DNA"/>
</dbReference>
<dbReference type="Gene3D" id="3.40.50.300">
    <property type="entry name" value="P-loop containing nucleotide triphosphate hydrolases"/>
    <property type="match status" value="1"/>
</dbReference>
<evidence type="ECO:0000256" key="10">
    <source>
        <dbReference type="SAM" id="Phobius"/>
    </source>
</evidence>
<dbReference type="SUPFAM" id="SSF90123">
    <property type="entry name" value="ABC transporter transmembrane region"/>
    <property type="match status" value="1"/>
</dbReference>
<feature type="coiled-coil region" evidence="9">
    <location>
        <begin position="265"/>
        <end position="292"/>
    </location>
</feature>
<comment type="subcellular location">
    <subcellularLocation>
        <location evidence="1">Cell membrane</location>
        <topology evidence="1">Multi-pass membrane protein</topology>
    </subcellularLocation>
</comment>
<dbReference type="Pfam" id="PF00664">
    <property type="entry name" value="ABC_membrane"/>
    <property type="match status" value="1"/>
</dbReference>
<feature type="domain" description="ABC transporter" evidence="11">
    <location>
        <begin position="786"/>
        <end position="1023"/>
    </location>
</feature>
<dbReference type="InParanoid" id="A0A3G9JMS3"/>
<evidence type="ECO:0000256" key="6">
    <source>
        <dbReference type="ARBA" id="ARBA00022840"/>
    </source>
</evidence>
<dbReference type="KEGG" id="ebm:SG0102_12370"/>
<dbReference type="GO" id="GO:0005886">
    <property type="term" value="C:plasma membrane"/>
    <property type="evidence" value="ECO:0007669"/>
    <property type="project" value="UniProtKB-SubCell"/>
</dbReference>
<keyword evidence="5" id="KW-0547">Nucleotide-binding</keyword>
<accession>A0A3G9JMS3</accession>
<dbReference type="InterPro" id="IPR017871">
    <property type="entry name" value="ABC_transporter-like_CS"/>
</dbReference>
<feature type="transmembrane region" description="Helical" evidence="10">
    <location>
        <begin position="731"/>
        <end position="749"/>
    </location>
</feature>
<evidence type="ECO:0000256" key="2">
    <source>
        <dbReference type="ARBA" id="ARBA00022448"/>
    </source>
</evidence>
<dbReference type="InterPro" id="IPR011527">
    <property type="entry name" value="ABC1_TM_dom"/>
</dbReference>
<dbReference type="PROSITE" id="PS50929">
    <property type="entry name" value="ABC_TM1F"/>
    <property type="match status" value="1"/>
</dbReference>
<evidence type="ECO:0000313" key="13">
    <source>
        <dbReference type="EMBL" id="BBH26303.1"/>
    </source>
</evidence>
<feature type="domain" description="ABC transmembrane type-1" evidence="12">
    <location>
        <begin position="512"/>
        <end position="751"/>
    </location>
</feature>
<keyword evidence="2" id="KW-0813">Transport</keyword>
<keyword evidence="4 10" id="KW-0812">Transmembrane</keyword>
<evidence type="ECO:0000256" key="7">
    <source>
        <dbReference type="ARBA" id="ARBA00022989"/>
    </source>
</evidence>
<feature type="transmembrane region" description="Helical" evidence="10">
    <location>
        <begin position="688"/>
        <end position="711"/>
    </location>
</feature>
<dbReference type="InterPro" id="IPR039421">
    <property type="entry name" value="Type_1_exporter"/>
</dbReference>
<keyword evidence="7 10" id="KW-1133">Transmembrane helix</keyword>
<dbReference type="GO" id="GO:0015421">
    <property type="term" value="F:ABC-type oligopeptide transporter activity"/>
    <property type="evidence" value="ECO:0007669"/>
    <property type="project" value="TreeGrafter"/>
</dbReference>
<dbReference type="RefSeq" id="WP_231999866.1">
    <property type="nucleotide sequence ID" value="NZ_AP019309.1"/>
</dbReference>
<evidence type="ECO:0000256" key="1">
    <source>
        <dbReference type="ARBA" id="ARBA00004651"/>
    </source>
</evidence>
<feature type="coiled-coil region" evidence="9">
    <location>
        <begin position="323"/>
        <end position="434"/>
    </location>
</feature>
<dbReference type="AlphaFoldDB" id="A0A3G9JMS3"/>
<keyword evidence="3" id="KW-1003">Cell membrane</keyword>
<evidence type="ECO:0000256" key="9">
    <source>
        <dbReference type="SAM" id="Coils"/>
    </source>
</evidence>
<keyword evidence="14" id="KW-1185">Reference proteome</keyword>
<dbReference type="PROSITE" id="PS00211">
    <property type="entry name" value="ABC_TRANSPORTER_1"/>
    <property type="match status" value="1"/>
</dbReference>
<dbReference type="InterPro" id="IPR003439">
    <property type="entry name" value="ABC_transporter-like_ATP-bd"/>
</dbReference>
<evidence type="ECO:0000256" key="4">
    <source>
        <dbReference type="ARBA" id="ARBA00022692"/>
    </source>
</evidence>